<dbReference type="OrthoDB" id="1858506at2759"/>
<dbReference type="InterPro" id="IPR024949">
    <property type="entry name" value="Bet_v_I_allergen"/>
</dbReference>
<dbReference type="Pfam" id="PF00407">
    <property type="entry name" value="Bet_v_1"/>
    <property type="match status" value="1"/>
</dbReference>
<dbReference type="Gramene" id="C.cajan_47832.t">
    <property type="protein sequence ID" value="C.cajan_47832.t"/>
    <property type="gene ID" value="C.cajan_47832"/>
</dbReference>
<reference evidence="5" key="1">
    <citation type="journal article" date="2012" name="Nat. Biotechnol.">
        <title>Draft genome sequence of pigeonpea (Cajanus cajan), an orphan legume crop of resource-poor farmers.</title>
        <authorList>
            <person name="Varshney R.K."/>
            <person name="Chen W."/>
            <person name="Li Y."/>
            <person name="Bharti A.K."/>
            <person name="Saxena R.K."/>
            <person name="Schlueter J.A."/>
            <person name="Donoghue M.T."/>
            <person name="Azam S."/>
            <person name="Fan G."/>
            <person name="Whaley A.M."/>
            <person name="Farmer A.D."/>
            <person name="Sheridan J."/>
            <person name="Iwata A."/>
            <person name="Tuteja R."/>
            <person name="Penmetsa R.V."/>
            <person name="Wu W."/>
            <person name="Upadhyaya H.D."/>
            <person name="Yang S.P."/>
            <person name="Shah T."/>
            <person name="Saxena K.B."/>
            <person name="Michael T."/>
            <person name="McCombie W.R."/>
            <person name="Yang B."/>
            <person name="Zhang G."/>
            <person name="Yang H."/>
            <person name="Wang J."/>
            <person name="Spillane C."/>
            <person name="Cook D.R."/>
            <person name="May G.D."/>
            <person name="Xu X."/>
            <person name="Jackson S.A."/>
        </authorList>
    </citation>
    <scope>NUCLEOTIDE SEQUENCE [LARGE SCALE GENOMIC DNA]</scope>
</reference>
<dbReference type="Gene3D" id="3.30.530.20">
    <property type="match status" value="1"/>
</dbReference>
<comment type="similarity">
    <text evidence="1">Belongs to the BetVI family.</text>
</comment>
<dbReference type="GO" id="GO:0004864">
    <property type="term" value="F:protein phosphatase inhibitor activity"/>
    <property type="evidence" value="ECO:0007669"/>
    <property type="project" value="InterPro"/>
</dbReference>
<dbReference type="GO" id="GO:0005737">
    <property type="term" value="C:cytoplasm"/>
    <property type="evidence" value="ECO:0007669"/>
    <property type="project" value="TreeGrafter"/>
</dbReference>
<dbReference type="InterPro" id="IPR000916">
    <property type="entry name" value="Bet_v_I/MLP"/>
</dbReference>
<gene>
    <name evidence="5" type="ORF">KK1_049566</name>
</gene>
<keyword evidence="3" id="KW-0568">Pathogenesis-related protein</keyword>
<dbReference type="PRINTS" id="PR00634">
    <property type="entry name" value="BETALLERGEN"/>
</dbReference>
<dbReference type="PANTHER" id="PTHR31213">
    <property type="entry name" value="OS08G0374000 PROTEIN-RELATED"/>
    <property type="match status" value="1"/>
</dbReference>
<dbReference type="STRING" id="3821.A0A151UE47"/>
<protein>
    <recommendedName>
        <fullName evidence="4">Bet v I/Major latex protein domain-containing protein</fullName>
    </recommendedName>
</protein>
<dbReference type="GO" id="GO:0009738">
    <property type="term" value="P:abscisic acid-activated signaling pathway"/>
    <property type="evidence" value="ECO:0007669"/>
    <property type="project" value="InterPro"/>
</dbReference>
<dbReference type="GO" id="GO:0010427">
    <property type="term" value="F:abscisic acid binding"/>
    <property type="evidence" value="ECO:0007669"/>
    <property type="project" value="InterPro"/>
</dbReference>
<dbReference type="Proteomes" id="UP000075243">
    <property type="component" value="Unassembled WGS sequence"/>
</dbReference>
<dbReference type="AlphaFoldDB" id="A0A151UE47"/>
<organism evidence="5 6">
    <name type="scientific">Cajanus cajan</name>
    <name type="common">Pigeon pea</name>
    <name type="synonym">Cajanus indicus</name>
    <dbReference type="NCBI Taxonomy" id="3821"/>
    <lineage>
        <taxon>Eukaryota</taxon>
        <taxon>Viridiplantae</taxon>
        <taxon>Streptophyta</taxon>
        <taxon>Embryophyta</taxon>
        <taxon>Tracheophyta</taxon>
        <taxon>Spermatophyta</taxon>
        <taxon>Magnoliopsida</taxon>
        <taxon>eudicotyledons</taxon>
        <taxon>Gunneridae</taxon>
        <taxon>Pentapetalae</taxon>
        <taxon>rosids</taxon>
        <taxon>fabids</taxon>
        <taxon>Fabales</taxon>
        <taxon>Fabaceae</taxon>
        <taxon>Papilionoideae</taxon>
        <taxon>50 kb inversion clade</taxon>
        <taxon>NPAAA clade</taxon>
        <taxon>indigoferoid/millettioid clade</taxon>
        <taxon>Phaseoleae</taxon>
        <taxon>Cajanus</taxon>
    </lineage>
</organism>
<evidence type="ECO:0000256" key="2">
    <source>
        <dbReference type="ARBA" id="ARBA00022821"/>
    </source>
</evidence>
<dbReference type="EMBL" id="AGCT01025806">
    <property type="protein sequence ID" value="KYP77549.1"/>
    <property type="molecule type" value="Genomic_DNA"/>
</dbReference>
<sequence length="157" mass="16587">MGVFRFEDETTSPVAPAKLYKALVKDADTLVPKVVDAVKSVEIVEGNGGPGSIKKLTVVEGGETKHVLHKVETIDEANLGYSYSIVGGAALPDTVEKITFETKFVAGPDGGSIAKLAATHHTKGDAKPSEEELKIGKAKGNAFFKAIEAYLLANPDY</sequence>
<name>A0A151UE47_CAJCA</name>
<evidence type="ECO:0000313" key="5">
    <source>
        <dbReference type="EMBL" id="KYP77549.1"/>
    </source>
</evidence>
<dbReference type="FunFam" id="3.30.530.20:FF:000007">
    <property type="entry name" value="Major pollen allergen Bet v 1-A"/>
    <property type="match status" value="1"/>
</dbReference>
<accession>A0A151UE47</accession>
<dbReference type="SUPFAM" id="SSF55961">
    <property type="entry name" value="Bet v1-like"/>
    <property type="match status" value="1"/>
</dbReference>
<proteinExistence type="inferred from homology"/>
<dbReference type="CDD" id="cd07816">
    <property type="entry name" value="Bet_v1-like"/>
    <property type="match status" value="1"/>
</dbReference>
<dbReference type="InterPro" id="IPR023393">
    <property type="entry name" value="START-like_dom_sf"/>
</dbReference>
<keyword evidence="2" id="KW-0611">Plant defense</keyword>
<dbReference type="GO" id="GO:0005634">
    <property type="term" value="C:nucleus"/>
    <property type="evidence" value="ECO:0007669"/>
    <property type="project" value="TreeGrafter"/>
</dbReference>
<evidence type="ECO:0000256" key="3">
    <source>
        <dbReference type="ARBA" id="ARBA00023265"/>
    </source>
</evidence>
<keyword evidence="6" id="KW-1185">Reference proteome</keyword>
<evidence type="ECO:0000313" key="6">
    <source>
        <dbReference type="Proteomes" id="UP000075243"/>
    </source>
</evidence>
<evidence type="ECO:0000256" key="1">
    <source>
        <dbReference type="ARBA" id="ARBA00009744"/>
    </source>
</evidence>
<dbReference type="InterPro" id="IPR050279">
    <property type="entry name" value="Plant_def-hormone_signal"/>
</dbReference>
<dbReference type="PANTHER" id="PTHR31213:SF55">
    <property type="entry name" value="STRESS-INDUCED PROTEIN SAM22"/>
    <property type="match status" value="1"/>
</dbReference>
<dbReference type="GO" id="GO:0038023">
    <property type="term" value="F:signaling receptor activity"/>
    <property type="evidence" value="ECO:0007669"/>
    <property type="project" value="InterPro"/>
</dbReference>
<dbReference type="OMA" id="IAKHNIN"/>
<comment type="caution">
    <text evidence="5">The sequence shown here is derived from an EMBL/GenBank/DDBJ whole genome shotgun (WGS) entry which is preliminary data.</text>
</comment>
<evidence type="ECO:0000259" key="4">
    <source>
        <dbReference type="Pfam" id="PF00407"/>
    </source>
</evidence>
<dbReference type="GO" id="GO:0006952">
    <property type="term" value="P:defense response"/>
    <property type="evidence" value="ECO:0007669"/>
    <property type="project" value="UniProtKB-KW"/>
</dbReference>
<feature type="domain" description="Bet v I/Major latex protein" evidence="4">
    <location>
        <begin position="1"/>
        <end position="154"/>
    </location>
</feature>